<keyword evidence="1" id="KW-1133">Transmembrane helix</keyword>
<keyword evidence="1" id="KW-0472">Membrane</keyword>
<dbReference type="InterPro" id="IPR048367">
    <property type="entry name" value="TNP-like_RNaseH_C"/>
</dbReference>
<protein>
    <submittedName>
        <fullName evidence="4">Uncharacterized protein</fullName>
    </submittedName>
</protein>
<evidence type="ECO:0000259" key="3">
    <source>
        <dbReference type="Pfam" id="PF21789"/>
    </source>
</evidence>
<dbReference type="PANTHER" id="PTHR47577:SF2">
    <property type="entry name" value="THAP DOMAIN CONTAINING 9"/>
    <property type="match status" value="1"/>
</dbReference>
<gene>
    <name evidence="4" type="ORF">ILUMI_09373</name>
</gene>
<dbReference type="Pfam" id="PF21789">
    <property type="entry name" value="TNP-like_RNaseH_C"/>
    <property type="match status" value="1"/>
</dbReference>
<proteinExistence type="predicted"/>
<evidence type="ECO:0000259" key="2">
    <source>
        <dbReference type="Pfam" id="PF21788"/>
    </source>
</evidence>
<feature type="domain" description="Transposable element P transposase-like RNase H C-terminal" evidence="3">
    <location>
        <begin position="112"/>
        <end position="137"/>
    </location>
</feature>
<accession>A0A8K0G9Q5</accession>
<dbReference type="InterPro" id="IPR048366">
    <property type="entry name" value="TNP-like_GBD"/>
</dbReference>
<feature type="domain" description="Transposable element P transposase-like GTP-binding insertion" evidence="2">
    <location>
        <begin position="2"/>
        <end position="55"/>
    </location>
</feature>
<sequence>MQTLSESMQKSLVFLSDSEMLKGCEATTKFCEIFNNIFHILHCRNRFLKFGFKRPFDAKSYASFKEYAIMVEGYISEICLHGTLVLKPNRKSDLDCSNIFANFQIITGFFGIFFAAVRARGGFNNNPNAFQFQSAYKRLLISLHLKVWAESPLKNMQAAGQEEKRLAIANGQVDKHGIPWLG</sequence>
<reference evidence="4" key="1">
    <citation type="submission" date="2019-08" db="EMBL/GenBank/DDBJ databases">
        <title>The genome of the North American firefly Photinus pyralis.</title>
        <authorList>
            <consortium name="Photinus pyralis genome working group"/>
            <person name="Fallon T.R."/>
            <person name="Sander Lower S.E."/>
            <person name="Weng J.-K."/>
        </authorList>
    </citation>
    <scope>NUCLEOTIDE SEQUENCE</scope>
    <source>
        <strain evidence="4">TRF0915ILg1</strain>
        <tissue evidence="4">Whole body</tissue>
    </source>
</reference>
<dbReference type="Proteomes" id="UP000801492">
    <property type="component" value="Unassembled WGS sequence"/>
</dbReference>
<name>A0A8K0G9Q5_IGNLU</name>
<keyword evidence="1" id="KW-0812">Transmembrane</keyword>
<feature type="transmembrane region" description="Helical" evidence="1">
    <location>
        <begin position="99"/>
        <end position="117"/>
    </location>
</feature>
<evidence type="ECO:0000256" key="1">
    <source>
        <dbReference type="SAM" id="Phobius"/>
    </source>
</evidence>
<dbReference type="EMBL" id="VTPC01004736">
    <property type="protein sequence ID" value="KAF2896805.1"/>
    <property type="molecule type" value="Genomic_DNA"/>
</dbReference>
<dbReference type="Pfam" id="PF21788">
    <property type="entry name" value="TNP-like_GBD"/>
    <property type="match status" value="1"/>
</dbReference>
<evidence type="ECO:0000313" key="4">
    <source>
        <dbReference type="EMBL" id="KAF2896805.1"/>
    </source>
</evidence>
<keyword evidence="5" id="KW-1185">Reference proteome</keyword>
<dbReference type="AlphaFoldDB" id="A0A8K0G9Q5"/>
<comment type="caution">
    <text evidence="4">The sequence shown here is derived from an EMBL/GenBank/DDBJ whole genome shotgun (WGS) entry which is preliminary data.</text>
</comment>
<organism evidence="4 5">
    <name type="scientific">Ignelater luminosus</name>
    <name type="common">Cucubano</name>
    <name type="synonym">Pyrophorus luminosus</name>
    <dbReference type="NCBI Taxonomy" id="2038154"/>
    <lineage>
        <taxon>Eukaryota</taxon>
        <taxon>Metazoa</taxon>
        <taxon>Ecdysozoa</taxon>
        <taxon>Arthropoda</taxon>
        <taxon>Hexapoda</taxon>
        <taxon>Insecta</taxon>
        <taxon>Pterygota</taxon>
        <taxon>Neoptera</taxon>
        <taxon>Endopterygota</taxon>
        <taxon>Coleoptera</taxon>
        <taxon>Polyphaga</taxon>
        <taxon>Elateriformia</taxon>
        <taxon>Elateroidea</taxon>
        <taxon>Elateridae</taxon>
        <taxon>Agrypninae</taxon>
        <taxon>Pyrophorini</taxon>
        <taxon>Ignelater</taxon>
    </lineage>
</organism>
<evidence type="ECO:0000313" key="5">
    <source>
        <dbReference type="Proteomes" id="UP000801492"/>
    </source>
</evidence>
<dbReference type="OrthoDB" id="7615032at2759"/>
<dbReference type="PANTHER" id="PTHR47577">
    <property type="entry name" value="THAP DOMAIN-CONTAINING PROTEIN 6"/>
    <property type="match status" value="1"/>
</dbReference>